<keyword evidence="2" id="KW-1185">Reference proteome</keyword>
<dbReference type="InterPro" id="IPR045441">
    <property type="entry name" value="DUF6506"/>
</dbReference>
<organism evidence="1 2">
    <name type="scientific">Nocardia mexicana</name>
    <dbReference type="NCBI Taxonomy" id="279262"/>
    <lineage>
        <taxon>Bacteria</taxon>
        <taxon>Bacillati</taxon>
        <taxon>Actinomycetota</taxon>
        <taxon>Actinomycetes</taxon>
        <taxon>Mycobacteriales</taxon>
        <taxon>Nocardiaceae</taxon>
        <taxon>Nocardia</taxon>
    </lineage>
</organism>
<reference evidence="1 2" key="1">
    <citation type="submission" date="2018-07" db="EMBL/GenBank/DDBJ databases">
        <title>Genomic Encyclopedia of Type Strains, Phase IV (KMG-IV): sequencing the most valuable type-strain genomes for metagenomic binning, comparative biology and taxonomic classification.</title>
        <authorList>
            <person name="Goeker M."/>
        </authorList>
    </citation>
    <scope>NUCLEOTIDE SEQUENCE [LARGE SCALE GENOMIC DNA]</scope>
    <source>
        <strain evidence="1 2">DSM 44952</strain>
    </source>
</reference>
<dbReference type="STRING" id="1210089.GCA_001613165_00770"/>
<gene>
    <name evidence="1" type="ORF">DFR68_107280</name>
</gene>
<evidence type="ECO:0000313" key="1">
    <source>
        <dbReference type="EMBL" id="RDI49152.1"/>
    </source>
</evidence>
<dbReference type="EMBL" id="QQAZ01000007">
    <property type="protein sequence ID" value="RDI49152.1"/>
    <property type="molecule type" value="Genomic_DNA"/>
</dbReference>
<dbReference type="RefSeq" id="WP_068013841.1">
    <property type="nucleotide sequence ID" value="NZ_QQAZ01000007.1"/>
</dbReference>
<dbReference type="Pfam" id="PF20116">
    <property type="entry name" value="DUF6506"/>
    <property type="match status" value="1"/>
</dbReference>
<proteinExistence type="predicted"/>
<comment type="caution">
    <text evidence="1">The sequence shown here is derived from an EMBL/GenBank/DDBJ whole genome shotgun (WGS) entry which is preliminary data.</text>
</comment>
<protein>
    <submittedName>
        <fullName evidence="1">Uncharacterized protein</fullName>
    </submittedName>
</protein>
<sequence>MALTHWGFLYVADGCDPNRDISVVDTGTCRTVLIGLGTPDQAPEAAAGLVGDGVQLIELCGAFGPVWAARVIERIGSAVPVGAVGYGPEATGRLHALFA</sequence>
<accession>A0A370H084</accession>
<dbReference type="Proteomes" id="UP000255355">
    <property type="component" value="Unassembled WGS sequence"/>
</dbReference>
<dbReference type="OrthoDB" id="8595161at2"/>
<evidence type="ECO:0000313" key="2">
    <source>
        <dbReference type="Proteomes" id="UP000255355"/>
    </source>
</evidence>
<name>A0A370H084_9NOCA</name>
<dbReference type="AlphaFoldDB" id="A0A370H084"/>